<evidence type="ECO:0000313" key="2">
    <source>
        <dbReference type="Proteomes" id="UP000769766"/>
    </source>
</evidence>
<dbReference type="AlphaFoldDB" id="A0A932CNN6"/>
<accession>A0A932CNN6</accession>
<gene>
    <name evidence="1" type="ORF">HYY20_07420</name>
</gene>
<comment type="caution">
    <text evidence="1">The sequence shown here is derived from an EMBL/GenBank/DDBJ whole genome shotgun (WGS) entry which is preliminary data.</text>
</comment>
<organism evidence="1 2">
    <name type="scientific">Tectimicrobiota bacterium</name>
    <dbReference type="NCBI Taxonomy" id="2528274"/>
    <lineage>
        <taxon>Bacteria</taxon>
        <taxon>Pseudomonadati</taxon>
        <taxon>Nitrospinota/Tectimicrobiota group</taxon>
        <taxon>Candidatus Tectimicrobiota</taxon>
    </lineage>
</organism>
<evidence type="ECO:0000313" key="1">
    <source>
        <dbReference type="EMBL" id="MBI2876695.1"/>
    </source>
</evidence>
<dbReference type="EMBL" id="JACPRF010000224">
    <property type="protein sequence ID" value="MBI2876695.1"/>
    <property type="molecule type" value="Genomic_DNA"/>
</dbReference>
<name>A0A932CNN6_UNCTE</name>
<dbReference type="Proteomes" id="UP000769766">
    <property type="component" value="Unassembled WGS sequence"/>
</dbReference>
<reference evidence="1" key="1">
    <citation type="submission" date="2020-07" db="EMBL/GenBank/DDBJ databases">
        <title>Huge and variable diversity of episymbiotic CPR bacteria and DPANN archaea in groundwater ecosystems.</title>
        <authorList>
            <person name="He C.Y."/>
            <person name="Keren R."/>
            <person name="Whittaker M."/>
            <person name="Farag I.F."/>
            <person name="Doudna J."/>
            <person name="Cate J.H.D."/>
            <person name="Banfield J.F."/>
        </authorList>
    </citation>
    <scope>NUCLEOTIDE SEQUENCE</scope>
    <source>
        <strain evidence="1">NC_groundwater_672_Ag_B-0.1um_62_36</strain>
    </source>
</reference>
<sequence length="78" mass="8856">MKENRSFSLLFAVCINNADYPASLELYKIYRVIPDEDAATDGDLRVIDESGEDYLYPADYFVFIELPEAVEQALLQAS</sequence>
<proteinExistence type="predicted"/>
<protein>
    <submittedName>
        <fullName evidence="1">Uncharacterized protein</fullName>
    </submittedName>
</protein>